<keyword evidence="6 7" id="KW-0472">Membrane</keyword>
<dbReference type="PANTHER" id="PTHR30106">
    <property type="entry name" value="INNER MEMBRANE PROTEIN YEIH-RELATED"/>
    <property type="match status" value="1"/>
</dbReference>
<keyword evidence="3" id="KW-1003">Cell membrane</keyword>
<evidence type="ECO:0000256" key="6">
    <source>
        <dbReference type="ARBA" id="ARBA00023136"/>
    </source>
</evidence>
<reference evidence="8" key="1">
    <citation type="submission" date="2020-08" db="EMBL/GenBank/DDBJ databases">
        <title>Sequencing the genomes of 1000 actinobacteria strains.</title>
        <authorList>
            <person name="Klenk H.-P."/>
        </authorList>
    </citation>
    <scope>NUCLEOTIDE SEQUENCE</scope>
    <source>
        <strain evidence="8">DSM 10695</strain>
    </source>
</reference>
<evidence type="ECO:0000313" key="8">
    <source>
        <dbReference type="EMBL" id="MBB6333609.1"/>
    </source>
</evidence>
<dbReference type="PANTHER" id="PTHR30106:SF2">
    <property type="entry name" value="UPF0324 INNER MEMBRANE PROTEIN YEIH"/>
    <property type="match status" value="1"/>
</dbReference>
<feature type="transmembrane region" description="Helical" evidence="7">
    <location>
        <begin position="20"/>
        <end position="53"/>
    </location>
</feature>
<comment type="caution">
    <text evidence="8">The sequence shown here is derived from an EMBL/GenBank/DDBJ whole genome shotgun (WGS) entry which is preliminary data.</text>
</comment>
<sequence length="346" mass="35055">MTSPVSAPKSAPSWTRLLPGVLVSFLAVGISLLVNSFVPILSAMLVAILLGVVARNALPLPASLEPGLAFAAKRLLRVGVVLLGLQLIVSDIVALGAGMILIVVAVVAAGMGSTLLIGRAMRLSLTQTLLVAGGFSICGAAAVAAVDGVIETKEREEVVTAVGLVVIFGTLMIPIVPILGALIGFDPLTTGLWAGASTHEVAQVVAIGGALGEEALAGAVVVKLARVLMLAPVMAGISLWRRHAIRAGRELPGMGAEGGTLPPIMPAFVGGFILMVLIRWLGVVPASALAPLKILQTALLASAMFALGTGVRLRDFAKVGPRPFVLAAASTLIVGLTALVGVGFAH</sequence>
<dbReference type="InterPro" id="IPR018383">
    <property type="entry name" value="UPF0324_pro"/>
</dbReference>
<feature type="transmembrane region" description="Helical" evidence="7">
    <location>
        <begin position="74"/>
        <end position="93"/>
    </location>
</feature>
<feature type="transmembrane region" description="Helical" evidence="7">
    <location>
        <begin position="129"/>
        <end position="150"/>
    </location>
</feature>
<dbReference type="Proteomes" id="UP000617426">
    <property type="component" value="Unassembled WGS sequence"/>
</dbReference>
<dbReference type="GO" id="GO:0005886">
    <property type="term" value="C:plasma membrane"/>
    <property type="evidence" value="ECO:0007669"/>
    <property type="project" value="UniProtKB-SubCell"/>
</dbReference>
<evidence type="ECO:0000256" key="2">
    <source>
        <dbReference type="ARBA" id="ARBA00007977"/>
    </source>
</evidence>
<name>A0A923E0F4_9ACTO</name>
<evidence type="ECO:0000313" key="9">
    <source>
        <dbReference type="Proteomes" id="UP000617426"/>
    </source>
</evidence>
<dbReference type="AlphaFoldDB" id="A0A923E0F4"/>
<keyword evidence="9" id="KW-1185">Reference proteome</keyword>
<keyword evidence="5 7" id="KW-1133">Transmembrane helix</keyword>
<feature type="transmembrane region" description="Helical" evidence="7">
    <location>
        <begin position="325"/>
        <end position="345"/>
    </location>
</feature>
<organism evidence="8 9">
    <name type="scientific">Schaalia hyovaginalis</name>
    <dbReference type="NCBI Taxonomy" id="29316"/>
    <lineage>
        <taxon>Bacteria</taxon>
        <taxon>Bacillati</taxon>
        <taxon>Actinomycetota</taxon>
        <taxon>Actinomycetes</taxon>
        <taxon>Actinomycetales</taxon>
        <taxon>Actinomycetaceae</taxon>
        <taxon>Schaalia</taxon>
    </lineage>
</organism>
<evidence type="ECO:0000256" key="1">
    <source>
        <dbReference type="ARBA" id="ARBA00004651"/>
    </source>
</evidence>
<dbReference type="RefSeq" id="WP_184451305.1">
    <property type="nucleotide sequence ID" value="NZ_JACHMK010000001.1"/>
</dbReference>
<dbReference type="Pfam" id="PF03601">
    <property type="entry name" value="Cons_hypoth698"/>
    <property type="match status" value="1"/>
</dbReference>
<keyword evidence="4 7" id="KW-0812">Transmembrane</keyword>
<comment type="similarity">
    <text evidence="2">Belongs to the UPF0324 family.</text>
</comment>
<gene>
    <name evidence="8" type="ORF">HD592_000174</name>
</gene>
<accession>A0A923E0F4</accession>
<feature type="transmembrane region" description="Helical" evidence="7">
    <location>
        <begin position="99"/>
        <end position="117"/>
    </location>
</feature>
<dbReference type="EMBL" id="JACHMK010000001">
    <property type="protein sequence ID" value="MBB6333609.1"/>
    <property type="molecule type" value="Genomic_DNA"/>
</dbReference>
<evidence type="ECO:0000256" key="7">
    <source>
        <dbReference type="SAM" id="Phobius"/>
    </source>
</evidence>
<comment type="subcellular location">
    <subcellularLocation>
        <location evidence="1">Cell membrane</location>
        <topology evidence="1">Multi-pass membrane protein</topology>
    </subcellularLocation>
</comment>
<feature type="transmembrane region" description="Helical" evidence="7">
    <location>
        <begin position="162"/>
        <end position="185"/>
    </location>
</feature>
<proteinExistence type="inferred from homology"/>
<feature type="transmembrane region" description="Helical" evidence="7">
    <location>
        <begin position="261"/>
        <end position="282"/>
    </location>
</feature>
<feature type="transmembrane region" description="Helical" evidence="7">
    <location>
        <begin position="217"/>
        <end position="240"/>
    </location>
</feature>
<evidence type="ECO:0000256" key="3">
    <source>
        <dbReference type="ARBA" id="ARBA00022475"/>
    </source>
</evidence>
<evidence type="ECO:0000256" key="5">
    <source>
        <dbReference type="ARBA" id="ARBA00022989"/>
    </source>
</evidence>
<protein>
    <submittedName>
        <fullName evidence="8">Integral membrane protein (TIGR00698 family)</fullName>
    </submittedName>
</protein>
<evidence type="ECO:0000256" key="4">
    <source>
        <dbReference type="ARBA" id="ARBA00022692"/>
    </source>
</evidence>
<feature type="transmembrane region" description="Helical" evidence="7">
    <location>
        <begin position="294"/>
        <end position="313"/>
    </location>
</feature>